<evidence type="ECO:0000256" key="1">
    <source>
        <dbReference type="SAM" id="MobiDB-lite"/>
    </source>
</evidence>
<dbReference type="AlphaFoldDB" id="A0A9D4UFD9"/>
<dbReference type="Pfam" id="PF07460">
    <property type="entry name" value="NUMOD3"/>
    <property type="match status" value="1"/>
</dbReference>
<protein>
    <recommendedName>
        <fullName evidence="2">Nuclease associated modular domain-containing protein</fullName>
    </recommendedName>
</protein>
<feature type="compositionally biased region" description="Basic and acidic residues" evidence="1">
    <location>
        <begin position="1"/>
        <end position="11"/>
    </location>
</feature>
<dbReference type="EMBL" id="JABFUD020000018">
    <property type="protein sequence ID" value="KAI5066314.1"/>
    <property type="molecule type" value="Genomic_DNA"/>
</dbReference>
<accession>A0A9D4UFD9</accession>
<feature type="domain" description="Nuclease associated modular" evidence="2">
    <location>
        <begin position="107"/>
        <end position="123"/>
    </location>
</feature>
<feature type="domain" description="Nuclease associated modular" evidence="2">
    <location>
        <begin position="299"/>
        <end position="315"/>
    </location>
</feature>
<feature type="region of interest" description="Disordered" evidence="1">
    <location>
        <begin position="342"/>
        <end position="363"/>
    </location>
</feature>
<evidence type="ECO:0000259" key="2">
    <source>
        <dbReference type="SMART" id="SM00496"/>
    </source>
</evidence>
<dbReference type="InterPro" id="IPR003611">
    <property type="entry name" value="NUMOD3"/>
</dbReference>
<dbReference type="PANTHER" id="PTHR34199">
    <property type="entry name" value="NUMOD3 MOTIF FAMILY PROTEIN, EXPRESSED"/>
    <property type="match status" value="1"/>
</dbReference>
<comment type="caution">
    <text evidence="3">The sequence shown here is derived from an EMBL/GenBank/DDBJ whole genome shotgun (WGS) entry which is preliminary data.</text>
</comment>
<feature type="compositionally biased region" description="Basic and acidic residues" evidence="1">
    <location>
        <begin position="30"/>
        <end position="57"/>
    </location>
</feature>
<proteinExistence type="predicted"/>
<reference evidence="3" key="1">
    <citation type="submission" date="2021-01" db="EMBL/GenBank/DDBJ databases">
        <title>Adiantum capillus-veneris genome.</title>
        <authorList>
            <person name="Fang Y."/>
            <person name="Liao Q."/>
        </authorList>
    </citation>
    <scope>NUCLEOTIDE SEQUENCE</scope>
    <source>
        <strain evidence="3">H3</strain>
        <tissue evidence="3">Leaf</tissue>
    </source>
</reference>
<organism evidence="3 4">
    <name type="scientific">Adiantum capillus-veneris</name>
    <name type="common">Maidenhair fern</name>
    <dbReference type="NCBI Taxonomy" id="13818"/>
    <lineage>
        <taxon>Eukaryota</taxon>
        <taxon>Viridiplantae</taxon>
        <taxon>Streptophyta</taxon>
        <taxon>Embryophyta</taxon>
        <taxon>Tracheophyta</taxon>
        <taxon>Polypodiopsida</taxon>
        <taxon>Polypodiidae</taxon>
        <taxon>Polypodiales</taxon>
        <taxon>Pteridineae</taxon>
        <taxon>Pteridaceae</taxon>
        <taxon>Vittarioideae</taxon>
        <taxon>Adiantum</taxon>
    </lineage>
</organism>
<dbReference type="PANTHER" id="PTHR34199:SF2">
    <property type="entry name" value="NUMOD3 MOTIF FAMILY PROTEIN, EXPRESSED"/>
    <property type="match status" value="1"/>
</dbReference>
<feature type="region of interest" description="Disordered" evidence="1">
    <location>
        <begin position="1"/>
        <end position="89"/>
    </location>
</feature>
<dbReference type="SMART" id="SM00496">
    <property type="entry name" value="IENR2"/>
    <property type="match status" value="3"/>
</dbReference>
<evidence type="ECO:0000313" key="4">
    <source>
        <dbReference type="Proteomes" id="UP000886520"/>
    </source>
</evidence>
<keyword evidence="4" id="KW-1185">Reference proteome</keyword>
<name>A0A9D4UFD9_ADICA</name>
<gene>
    <name evidence="3" type="ORF">GOP47_0018938</name>
</gene>
<feature type="compositionally biased region" description="Basic and acidic residues" evidence="1">
    <location>
        <begin position="342"/>
        <end position="359"/>
    </location>
</feature>
<evidence type="ECO:0000313" key="3">
    <source>
        <dbReference type="EMBL" id="KAI5066314.1"/>
    </source>
</evidence>
<dbReference type="GO" id="GO:0003677">
    <property type="term" value="F:DNA binding"/>
    <property type="evidence" value="ECO:0007669"/>
    <property type="project" value="InterPro"/>
</dbReference>
<dbReference type="Proteomes" id="UP000886520">
    <property type="component" value="Chromosome 18"/>
</dbReference>
<dbReference type="OrthoDB" id="1932555at2759"/>
<feature type="domain" description="Nuclease associated modular" evidence="2">
    <location>
        <begin position="139"/>
        <end position="155"/>
    </location>
</feature>
<sequence length="444" mass="50730">MTLLHSRERLQSSRSFLRAHVDNDDDDATEERHNNGSINEDHEMHKNGSNFGDRERSSNGAILQCGSPNGALSFDPDSAASSEVDERERLRRERIGLANKGRTPWNKGKPHSPETIAIMKERNKIIMQDPKIREKLRQYSRPQSQETREKIRIFMKSRMEFERRQLTIVQEWKDSVASMARRGITGDDELEWDSYQVLKKELQREYHAAKKEKGKTHGTKSLELEHRLRISESVRAKWADPEYRNRVVQRIQMTRKKGSRIFKGKIMDKEFDVILNSVTGPLAGSPKSLASLDPKVGTYNDPLSEEKLKKIRRLRERNTTRKESELETELIGFHSADFKVTSSEEKKEKTMDVKARKPQFDGPMLGSPQVEDMAALQQAQREAAERARILLAEAERAAVLAVQALDAAGGHDECLSDSLLEAWTLLDEANKSISNTKVDKLSTN</sequence>